<evidence type="ECO:0000256" key="5">
    <source>
        <dbReference type="ARBA" id="ARBA00023136"/>
    </source>
</evidence>
<evidence type="ECO:0000256" key="4">
    <source>
        <dbReference type="ARBA" id="ARBA00022989"/>
    </source>
</evidence>
<dbReference type="Proteomes" id="UP001429100">
    <property type="component" value="Unassembled WGS sequence"/>
</dbReference>
<dbReference type="GO" id="GO:0016020">
    <property type="term" value="C:membrane"/>
    <property type="evidence" value="ECO:0007669"/>
    <property type="project" value="UniProtKB-SubCell"/>
</dbReference>
<dbReference type="InterPro" id="IPR044770">
    <property type="entry name" value="MFS_spinster-like"/>
</dbReference>
<dbReference type="Gene3D" id="1.20.1250.20">
    <property type="entry name" value="MFS general substrate transporter like domains"/>
    <property type="match status" value="2"/>
</dbReference>
<keyword evidence="3 7" id="KW-0812">Transmembrane</keyword>
<evidence type="ECO:0000259" key="8">
    <source>
        <dbReference type="PROSITE" id="PS50850"/>
    </source>
</evidence>
<comment type="similarity">
    <text evidence="6">Belongs to the major facilitator superfamily. Spinster (TC 2.A.1.49) family.</text>
</comment>
<evidence type="ECO:0000256" key="6">
    <source>
        <dbReference type="ARBA" id="ARBA00024338"/>
    </source>
</evidence>
<dbReference type="GO" id="GO:0022857">
    <property type="term" value="F:transmembrane transporter activity"/>
    <property type="evidence" value="ECO:0007669"/>
    <property type="project" value="InterPro"/>
</dbReference>
<reference evidence="10 11" key="1">
    <citation type="submission" date="2014-11" db="EMBL/GenBank/DDBJ databases">
        <title>Comparative genomic analysis of Cryptosporidium hominis reveals occurrence of genetic recombination in virulent subtypes.</title>
        <authorList>
            <person name="Guo Y."/>
            <person name="Tang K."/>
            <person name="Frace M."/>
            <person name="Li N."/>
            <person name="Roellig D.M."/>
            <person name="Sammons S."/>
            <person name="Knipe K."/>
            <person name="Rowe L."/>
            <person name="Feng Y."/>
            <person name="Xiao L."/>
        </authorList>
    </citation>
    <scope>NUCLEOTIDE SEQUENCE [LARGE SCALE GENOMIC DNA]</scope>
    <source>
        <strain evidence="10">30976</strain>
    </source>
</reference>
<dbReference type="InterPro" id="IPR011701">
    <property type="entry name" value="MFS"/>
</dbReference>
<protein>
    <submittedName>
        <fullName evidence="10">Major facilitator superfamily domain containing protein</fullName>
    </submittedName>
</protein>
<evidence type="ECO:0000313" key="10">
    <source>
        <dbReference type="EMBL" id="PPS95749.1"/>
    </source>
</evidence>
<evidence type="ECO:0000313" key="11">
    <source>
        <dbReference type="Proteomes" id="UP001429100"/>
    </source>
</evidence>
<evidence type="ECO:0000256" key="3">
    <source>
        <dbReference type="ARBA" id="ARBA00022692"/>
    </source>
</evidence>
<organism evidence="9">
    <name type="scientific">Cryptosporidium hominis</name>
    <dbReference type="NCBI Taxonomy" id="237895"/>
    <lineage>
        <taxon>Eukaryota</taxon>
        <taxon>Sar</taxon>
        <taxon>Alveolata</taxon>
        <taxon>Apicomplexa</taxon>
        <taxon>Conoidasida</taxon>
        <taxon>Coccidia</taxon>
        <taxon>Eucoccidiorida</taxon>
        <taxon>Eimeriorina</taxon>
        <taxon>Cryptosporidiidae</taxon>
        <taxon>Cryptosporidium</taxon>
    </lineage>
</organism>
<dbReference type="EMBL" id="LN877953">
    <property type="protein sequence ID" value="CUV07417.1"/>
    <property type="molecule type" value="Genomic_DNA"/>
</dbReference>
<evidence type="ECO:0000256" key="1">
    <source>
        <dbReference type="ARBA" id="ARBA00004141"/>
    </source>
</evidence>
<proteinExistence type="inferred from homology"/>
<keyword evidence="2" id="KW-0813">Transport</keyword>
<evidence type="ECO:0000256" key="7">
    <source>
        <dbReference type="SAM" id="Phobius"/>
    </source>
</evidence>
<dbReference type="AlphaFoldDB" id="A0A0S4TKJ1"/>
<dbReference type="SUPFAM" id="SSF103473">
    <property type="entry name" value="MFS general substrate transporter"/>
    <property type="match status" value="1"/>
</dbReference>
<dbReference type="InterPro" id="IPR036259">
    <property type="entry name" value="MFS_trans_sf"/>
</dbReference>
<feature type="transmembrane region" description="Helical" evidence="7">
    <location>
        <begin position="355"/>
        <end position="376"/>
    </location>
</feature>
<reference evidence="9" key="2">
    <citation type="submission" date="2015-08" db="EMBL/GenBank/DDBJ databases">
        <authorList>
            <person name="Babu N.S."/>
            <person name="Beckwith C.J."/>
            <person name="Beseler K.G."/>
            <person name="Brison A."/>
            <person name="Carone J.V."/>
            <person name="Caskin T.P."/>
            <person name="Diamond M."/>
            <person name="Durham M.E."/>
            <person name="Foxe J.M."/>
            <person name="Go M."/>
            <person name="Henderson B.A."/>
            <person name="Jones I.B."/>
            <person name="McGettigan J.A."/>
            <person name="Micheletti S.J."/>
            <person name="Nasrallah M.E."/>
            <person name="Ortiz D."/>
            <person name="Piller C.R."/>
            <person name="Privatt S.R."/>
            <person name="Schneider S.L."/>
            <person name="Sharp S."/>
            <person name="Smith T.C."/>
            <person name="Stanton J.D."/>
            <person name="Ullery H.E."/>
            <person name="Wilson R.J."/>
            <person name="Serrano M.G."/>
            <person name="Buck G."/>
            <person name="Lee V."/>
            <person name="Wang Y."/>
            <person name="Carvalho R."/>
            <person name="Voegtly L."/>
            <person name="Shi R."/>
            <person name="Duckworth R."/>
            <person name="Johnson A."/>
            <person name="Loviza R."/>
            <person name="Walstead R."/>
            <person name="Shah Z."/>
            <person name="Kiflezghi M."/>
            <person name="Wade K."/>
            <person name="Ball S.L."/>
            <person name="Bradley K.W."/>
            <person name="Asai D.J."/>
            <person name="Bowman C.A."/>
            <person name="Russell D.A."/>
            <person name="Pope W.H."/>
            <person name="Jacobs-Sera D."/>
            <person name="Hendrix R.W."/>
            <person name="Hatfull G.F."/>
        </authorList>
    </citation>
    <scope>NUCLEOTIDE SEQUENCE [LARGE SCALE GENOMIC DNA]</scope>
</reference>
<keyword evidence="11" id="KW-1185">Reference proteome</keyword>
<keyword evidence="4 7" id="KW-1133">Transmembrane helix</keyword>
<accession>A0A0S4TKJ1</accession>
<feature type="transmembrane region" description="Helical" evidence="7">
    <location>
        <begin position="94"/>
        <end position="114"/>
    </location>
</feature>
<feature type="transmembrane region" description="Helical" evidence="7">
    <location>
        <begin position="388"/>
        <end position="409"/>
    </location>
</feature>
<dbReference type="OrthoDB" id="440755at2759"/>
<dbReference type="VEuPathDB" id="CryptoDB:CHUDEA7_4290"/>
<dbReference type="VEuPathDB" id="CryptoDB:ChTU502y2012_407g2110"/>
<feature type="transmembrane region" description="Helical" evidence="7">
    <location>
        <begin position="462"/>
        <end position="489"/>
    </location>
</feature>
<comment type="subcellular location">
    <subcellularLocation>
        <location evidence="1">Membrane</location>
        <topology evidence="1">Multi-pass membrane protein</topology>
    </subcellularLocation>
</comment>
<dbReference type="VEuPathDB" id="CryptoDB:GY17_00002311"/>
<feature type="transmembrane region" description="Helical" evidence="7">
    <location>
        <begin position="50"/>
        <end position="74"/>
    </location>
</feature>
<dbReference type="PANTHER" id="PTHR23505">
    <property type="entry name" value="SPINSTER"/>
    <property type="match status" value="1"/>
</dbReference>
<reference evidence="10 11" key="3">
    <citation type="submission" date="2017-10" db="EMBL/GenBank/DDBJ databases">
        <title>Consistent, comparative and evidence-based genome annotation and re-annotation for the closely-related species, Cryptosporidium parvum, C. hominis and C. tyzzeri.</title>
        <authorList>
            <person name="Baptista R.P."/>
            <person name="Li Y."/>
            <person name="Sateriale A."/>
            <person name="Striepen B."/>
            <person name="Kissinger J.C."/>
        </authorList>
    </citation>
    <scope>NUCLEOTIDE SEQUENCE [LARGE SCALE GENOMIC DNA]</scope>
    <source>
        <strain evidence="10">30976</strain>
    </source>
</reference>
<dbReference type="PROSITE" id="PS50850">
    <property type="entry name" value="MFS"/>
    <property type="match status" value="1"/>
</dbReference>
<dbReference type="InterPro" id="IPR020846">
    <property type="entry name" value="MFS_dom"/>
</dbReference>
<dbReference type="EMBL" id="JTAI01000006">
    <property type="protein sequence ID" value="PPS95749.1"/>
    <property type="molecule type" value="Genomic_DNA"/>
</dbReference>
<feature type="transmembrane region" description="Helical" evidence="7">
    <location>
        <begin position="311"/>
        <end position="334"/>
    </location>
</feature>
<sequence length="521" mass="58377">MNSPLNNSNQPTSRNVEKIYIEIKDASEDSSGSENDILIRNGMQIKQKPFLIWKTQNLTIGHYILFYGCIQGYMEQLFPANYTLFESLLSMDPVAIGTAAFLQKLMFTIASPFWGMIIDNSDPINIMRFSIISLTISSLLICFSHTINQFFFSMCFWGLFSAVLGPLSQKIASDKILDGGRGKYFGQLMFFQTIGRQCALLFTGFVSNKHQIETSKQFGLWMFPFLLSSLSGIVLFTLLKIFISSTNKDYQQNQKHLFLKFNGISSIKNLGYVFKSKTVISLFILGMVNAIPRSALNFIPMWLQSTGLSQFSASFIVSISWVAAMFVSPIVGFVSDIFYNFSPSKGRILMAQLSLVFRSIFLYFLIARVPTAVSYFDSEQSKLMVYSIISFIIGLFAGWPGIGACRPILCEVILPQHRATVFALSSTFEGIGAAFFGTRFVGDLAVSIFGYNSSKKLSGSTSNYVALGNAILCMTIFPWIISILLFYFITREGQKIVHITKDKSSMEKIPDTHSFIEVKAV</sequence>
<gene>
    <name evidence="9" type="ORF">CHUDEA7_4290</name>
    <name evidence="10" type="ORF">GY17_00002311</name>
</gene>
<feature type="transmembrane region" description="Helical" evidence="7">
    <location>
        <begin position="270"/>
        <end position="291"/>
    </location>
</feature>
<evidence type="ECO:0000313" key="9">
    <source>
        <dbReference type="EMBL" id="CUV07417.1"/>
    </source>
</evidence>
<evidence type="ECO:0000256" key="2">
    <source>
        <dbReference type="ARBA" id="ARBA00022448"/>
    </source>
</evidence>
<feature type="transmembrane region" description="Helical" evidence="7">
    <location>
        <begin position="421"/>
        <end position="442"/>
    </location>
</feature>
<dbReference type="VEuPathDB" id="CryptoDB:Chro.70473"/>
<name>A0A0S4TKJ1_CRYHO</name>
<dbReference type="PANTHER" id="PTHR23505:SF52">
    <property type="entry name" value="MAJOR FACILITATOR SUPERFAMILY PROTEIN"/>
    <property type="match status" value="1"/>
</dbReference>
<dbReference type="Pfam" id="PF07690">
    <property type="entry name" value="MFS_1"/>
    <property type="match status" value="1"/>
</dbReference>
<feature type="transmembrane region" description="Helical" evidence="7">
    <location>
        <begin position="126"/>
        <end position="144"/>
    </location>
</feature>
<feature type="transmembrane region" description="Helical" evidence="7">
    <location>
        <begin position="218"/>
        <end position="243"/>
    </location>
</feature>
<keyword evidence="5 7" id="KW-0472">Membrane</keyword>
<dbReference type="Proteomes" id="UP000199752">
    <property type="component" value="Chromosome 7"/>
</dbReference>
<feature type="domain" description="Major facilitator superfamily (MFS) profile" evidence="8">
    <location>
        <begin position="60"/>
        <end position="494"/>
    </location>
</feature>